<evidence type="ECO:0000256" key="5">
    <source>
        <dbReference type="ARBA" id="ARBA00022729"/>
    </source>
</evidence>
<proteinExistence type="inferred from homology"/>
<dbReference type="PRINTS" id="PR00691">
    <property type="entry name" value="ADHESINB"/>
</dbReference>
<feature type="compositionally biased region" description="Basic and acidic residues" evidence="7">
    <location>
        <begin position="395"/>
        <end position="423"/>
    </location>
</feature>
<dbReference type="InterPro" id="IPR006127">
    <property type="entry name" value="ZnuA-like"/>
</dbReference>
<dbReference type="Proteomes" id="UP001320272">
    <property type="component" value="Unassembled WGS sequence"/>
</dbReference>
<dbReference type="InterPro" id="IPR050492">
    <property type="entry name" value="Bact_metal-bind_prot9"/>
</dbReference>
<feature type="signal peptide" evidence="8">
    <location>
        <begin position="1"/>
        <end position="23"/>
    </location>
</feature>
<dbReference type="EMBL" id="JABFTV010000017">
    <property type="protein sequence ID" value="MCE8026892.1"/>
    <property type="molecule type" value="Genomic_DNA"/>
</dbReference>
<accession>A0ABS9AYA0</accession>
<keyword evidence="3 6" id="KW-0813">Transport</keyword>
<comment type="caution">
    <text evidence="9">The sequence shown here is derived from an EMBL/GenBank/DDBJ whole genome shotgun (WGS) entry which is preliminary data.</text>
</comment>
<dbReference type="PANTHER" id="PTHR42953">
    <property type="entry name" value="HIGH-AFFINITY ZINC UPTAKE SYSTEM PROTEIN ZNUA-RELATED"/>
    <property type="match status" value="1"/>
</dbReference>
<dbReference type="PRINTS" id="PR00690">
    <property type="entry name" value="ADHESNFAMILY"/>
</dbReference>
<organism evidence="9 10">
    <name type="scientific">Billgrantia aerodenitrificans</name>
    <dbReference type="NCBI Taxonomy" id="2733483"/>
    <lineage>
        <taxon>Bacteria</taxon>
        <taxon>Pseudomonadati</taxon>
        <taxon>Pseudomonadota</taxon>
        <taxon>Gammaproteobacteria</taxon>
        <taxon>Oceanospirillales</taxon>
        <taxon>Halomonadaceae</taxon>
        <taxon>Billgrantia</taxon>
    </lineage>
</organism>
<dbReference type="Gene3D" id="3.40.50.1980">
    <property type="entry name" value="Nitrogenase molybdenum iron protein domain"/>
    <property type="match status" value="3"/>
</dbReference>
<evidence type="ECO:0000256" key="8">
    <source>
        <dbReference type="SAM" id="SignalP"/>
    </source>
</evidence>
<evidence type="ECO:0000256" key="3">
    <source>
        <dbReference type="ARBA" id="ARBA00022448"/>
    </source>
</evidence>
<keyword evidence="10" id="KW-1185">Reference proteome</keyword>
<feature type="region of interest" description="Disordered" evidence="7">
    <location>
        <begin position="115"/>
        <end position="226"/>
    </location>
</feature>
<evidence type="ECO:0000256" key="2">
    <source>
        <dbReference type="ARBA" id="ARBA00011028"/>
    </source>
</evidence>
<sequence length="431" mass="47541">MRHVTPALIIGTSAMLALPAAIAAERIQVVTSFSILADMVQNVGGEHVEVTSLVGPDSDAHVYSPTPRDARALADADLVVFNGLLFEGWMERLIDSSDYSGPLVTATDGIDKLDYHGHDHGHAHGHDHGHDHDHDDGHSHDHDHDNGHSHDHEHNNGHSHDHEHDNGHSHDHEHDNGHSHDHEHDNGHSHDHEHDNGHSHDHEHDNGHSHDHDNGHDHEHGDYDPHAWQDLAMGKVYVGNIRDGLIEADPDNEAAYRENAENYINELAVTDAEIRELIGEIPASTSVITGHDSFGYFANAYGLRFLSPVGLSTEAEPSAADMARLIDVIREQNVRALFHENMTSPAVINQLAEETGLEVAGTLYADALAAEGEASTYLGMMRHNARVLHDALADHDDHDHDHEHGHDHGDDHEHNDNGHDHSHSHSHSHSH</sequence>
<feature type="chain" id="PRO_5047134865" evidence="8">
    <location>
        <begin position="24"/>
        <end position="431"/>
    </location>
</feature>
<comment type="subcellular location">
    <subcellularLocation>
        <location evidence="1">Cell envelope</location>
    </subcellularLocation>
</comment>
<name>A0ABS9AYA0_9GAMM</name>
<dbReference type="RefSeq" id="WP_234255630.1">
    <property type="nucleotide sequence ID" value="NZ_JABFTV010000017.1"/>
</dbReference>
<feature type="region of interest" description="Disordered" evidence="7">
    <location>
        <begin position="395"/>
        <end position="431"/>
    </location>
</feature>
<dbReference type="PANTHER" id="PTHR42953:SF1">
    <property type="entry name" value="METAL-BINDING PROTEIN HI_0362-RELATED"/>
    <property type="match status" value="1"/>
</dbReference>
<evidence type="ECO:0000313" key="9">
    <source>
        <dbReference type="EMBL" id="MCE8026892.1"/>
    </source>
</evidence>
<dbReference type="InterPro" id="IPR006128">
    <property type="entry name" value="Lipoprotein_PsaA-like"/>
</dbReference>
<evidence type="ECO:0000313" key="10">
    <source>
        <dbReference type="Proteomes" id="UP001320272"/>
    </source>
</evidence>
<evidence type="ECO:0000256" key="4">
    <source>
        <dbReference type="ARBA" id="ARBA00022723"/>
    </source>
</evidence>
<reference evidence="9 10" key="1">
    <citation type="journal article" date="2021" name="Front. Microbiol.">
        <title>Aerobic Denitrification and Heterotrophic Sulfur Oxidation in the Genus Halomonas Revealed by Six Novel Species Characterizations and Genome-Based Analysis.</title>
        <authorList>
            <person name="Wang L."/>
            <person name="Shao Z."/>
        </authorList>
    </citation>
    <scope>NUCLEOTIDE SEQUENCE [LARGE SCALE GENOMIC DNA]</scope>
    <source>
        <strain evidence="9 10">MCCC 1A11058</strain>
    </source>
</reference>
<protein>
    <submittedName>
        <fullName evidence="9">Zinc ABC transporter solute-binding protein</fullName>
    </submittedName>
</protein>
<keyword evidence="4" id="KW-0479">Metal-binding</keyword>
<keyword evidence="5 8" id="KW-0732">Signal</keyword>
<evidence type="ECO:0000256" key="7">
    <source>
        <dbReference type="SAM" id="MobiDB-lite"/>
    </source>
</evidence>
<dbReference type="InterPro" id="IPR006129">
    <property type="entry name" value="AdhesinB"/>
</dbReference>
<evidence type="ECO:0000256" key="6">
    <source>
        <dbReference type="RuleBase" id="RU003512"/>
    </source>
</evidence>
<evidence type="ECO:0000256" key="1">
    <source>
        <dbReference type="ARBA" id="ARBA00004196"/>
    </source>
</evidence>
<dbReference type="SUPFAM" id="SSF53807">
    <property type="entry name" value="Helical backbone' metal receptor"/>
    <property type="match status" value="1"/>
</dbReference>
<comment type="similarity">
    <text evidence="2 6">Belongs to the bacterial solute-binding protein 9 family.</text>
</comment>
<dbReference type="Pfam" id="PF01297">
    <property type="entry name" value="ZnuA"/>
    <property type="match status" value="1"/>
</dbReference>
<gene>
    <name evidence="9" type="ORF">HOP59_22445</name>
</gene>